<comment type="domain">
    <text evidence="6">Has an N-terminal Jag-N domain and 2 RNA-binding domains (KH and R3H).</text>
</comment>
<evidence type="ECO:0000313" key="9">
    <source>
        <dbReference type="EMBL" id="POR05362.1"/>
    </source>
</evidence>
<keyword evidence="9" id="KW-0238">DNA-binding</keyword>
<dbReference type="PROSITE" id="PS51061">
    <property type="entry name" value="R3H"/>
    <property type="match status" value="1"/>
</dbReference>
<dbReference type="OrthoDB" id="9794483at2"/>
<dbReference type="AlphaFoldDB" id="A0A2S4K0R1"/>
<protein>
    <recommendedName>
        <fullName evidence="6">RNA-binding protein KhpB</fullName>
    </recommendedName>
    <alternativeName>
        <fullName evidence="6">RNA-binding protein EloR</fullName>
    </alternativeName>
</protein>
<name>A0A2S4K0R1_9SPIO</name>
<proteinExistence type="inferred from homology"/>
<keyword evidence="4 6" id="KW-0143">Chaperone</keyword>
<dbReference type="RefSeq" id="WP_018527004.1">
    <property type="nucleotide sequence ID" value="NZ_LPWH01000003.1"/>
</dbReference>
<feature type="domain" description="R3H" evidence="8">
    <location>
        <begin position="171"/>
        <end position="237"/>
    </location>
</feature>
<dbReference type="InterPro" id="IPR038247">
    <property type="entry name" value="Jag_N_dom_sf"/>
</dbReference>
<dbReference type="GO" id="GO:0071555">
    <property type="term" value="P:cell wall organization"/>
    <property type="evidence" value="ECO:0007669"/>
    <property type="project" value="UniProtKB-KW"/>
</dbReference>
<dbReference type="GO" id="GO:0008360">
    <property type="term" value="P:regulation of cell shape"/>
    <property type="evidence" value="ECO:0007669"/>
    <property type="project" value="UniProtKB-KW"/>
</dbReference>
<dbReference type="HAMAP" id="MF_00867">
    <property type="entry name" value="KhpB"/>
    <property type="match status" value="1"/>
</dbReference>
<dbReference type="SMART" id="SM00393">
    <property type="entry name" value="R3H"/>
    <property type="match status" value="1"/>
</dbReference>
<keyword evidence="10" id="KW-1185">Reference proteome</keyword>
<feature type="region of interest" description="Disordered" evidence="7">
    <location>
        <begin position="55"/>
        <end position="85"/>
    </location>
</feature>
<dbReference type="SMART" id="SM01245">
    <property type="entry name" value="Jag_N"/>
    <property type="match status" value="1"/>
</dbReference>
<dbReference type="Gene3D" id="3.30.30.80">
    <property type="entry name" value="probable RNA-binding protein from clostridium symbiosum atcc 14940"/>
    <property type="match status" value="1"/>
</dbReference>
<evidence type="ECO:0000256" key="4">
    <source>
        <dbReference type="ARBA" id="ARBA00023186"/>
    </source>
</evidence>
<reference evidence="10" key="1">
    <citation type="submission" date="2015-12" db="EMBL/GenBank/DDBJ databases">
        <authorList>
            <person name="Lodha T.D."/>
            <person name="Chintalapati S."/>
            <person name="Chintalapati V.R."/>
            <person name="Sravanthi T."/>
        </authorList>
    </citation>
    <scope>NUCLEOTIDE SEQUENCE [LARGE SCALE GENOMIC DNA]</scope>
    <source>
        <strain evidence="10">JC133</strain>
    </source>
</reference>
<dbReference type="CDD" id="cd02644">
    <property type="entry name" value="R3H_jag"/>
    <property type="match status" value="1"/>
</dbReference>
<evidence type="ECO:0000256" key="7">
    <source>
        <dbReference type="SAM" id="MobiDB-lite"/>
    </source>
</evidence>
<comment type="caution">
    <text evidence="6">Lacks conserved residue(s) required for the propagation of feature annotation.</text>
</comment>
<keyword evidence="2 6" id="KW-0694">RNA-binding</keyword>
<dbReference type="Gene3D" id="3.30.1370.50">
    <property type="entry name" value="R3H-like domain"/>
    <property type="match status" value="1"/>
</dbReference>
<evidence type="ECO:0000256" key="5">
    <source>
        <dbReference type="ARBA" id="ARBA00023316"/>
    </source>
</evidence>
<dbReference type="GO" id="GO:0009252">
    <property type="term" value="P:peptidoglycan biosynthetic process"/>
    <property type="evidence" value="ECO:0007669"/>
    <property type="project" value="UniProtKB-UniRule"/>
</dbReference>
<dbReference type="Proteomes" id="UP000237350">
    <property type="component" value="Unassembled WGS sequence"/>
</dbReference>
<dbReference type="NCBIfam" id="NF041568">
    <property type="entry name" value="Jag_EloR"/>
    <property type="match status" value="1"/>
</dbReference>
<evidence type="ECO:0000256" key="1">
    <source>
        <dbReference type="ARBA" id="ARBA00022490"/>
    </source>
</evidence>
<dbReference type="Pfam" id="PF13083">
    <property type="entry name" value="KH_KhpA-B"/>
    <property type="match status" value="1"/>
</dbReference>
<evidence type="ECO:0000256" key="3">
    <source>
        <dbReference type="ARBA" id="ARBA00022960"/>
    </source>
</evidence>
<dbReference type="Pfam" id="PF01424">
    <property type="entry name" value="R3H"/>
    <property type="match status" value="1"/>
</dbReference>
<comment type="subcellular location">
    <subcellularLocation>
        <location evidence="6">Cytoplasm</location>
    </subcellularLocation>
</comment>
<evidence type="ECO:0000256" key="6">
    <source>
        <dbReference type="HAMAP-Rule" id="MF_00867"/>
    </source>
</evidence>
<evidence type="ECO:0000256" key="2">
    <source>
        <dbReference type="ARBA" id="ARBA00022884"/>
    </source>
</evidence>
<dbReference type="PANTHER" id="PTHR35800:SF1">
    <property type="entry name" value="RNA-BINDING PROTEIN KHPB"/>
    <property type="match status" value="1"/>
</dbReference>
<accession>A0A2S4K0R1</accession>
<dbReference type="Gene3D" id="3.30.300.20">
    <property type="match status" value="1"/>
</dbReference>
<feature type="compositionally biased region" description="Basic and acidic residues" evidence="7">
    <location>
        <begin position="55"/>
        <end position="70"/>
    </location>
</feature>
<organism evidence="9 10">
    <name type="scientific">Alkalispirochaeta sphaeroplastigenens</name>
    <dbReference type="NCBI Taxonomy" id="1187066"/>
    <lineage>
        <taxon>Bacteria</taxon>
        <taxon>Pseudomonadati</taxon>
        <taxon>Spirochaetota</taxon>
        <taxon>Spirochaetia</taxon>
        <taxon>Spirochaetales</taxon>
        <taxon>Spirochaetaceae</taxon>
        <taxon>Alkalispirochaeta</taxon>
    </lineage>
</organism>
<comment type="similarity">
    <text evidence="6">Belongs to the KhpB RNA-binding protein family.</text>
</comment>
<dbReference type="Pfam" id="PF14804">
    <property type="entry name" value="Jag_N"/>
    <property type="match status" value="1"/>
</dbReference>
<dbReference type="GO" id="GO:0003723">
    <property type="term" value="F:RNA binding"/>
    <property type="evidence" value="ECO:0007669"/>
    <property type="project" value="UniProtKB-UniRule"/>
</dbReference>
<dbReference type="EMBL" id="LPWH01000003">
    <property type="protein sequence ID" value="POR05362.1"/>
    <property type="molecule type" value="Genomic_DNA"/>
</dbReference>
<dbReference type="PANTHER" id="PTHR35800">
    <property type="entry name" value="PROTEIN JAG"/>
    <property type="match status" value="1"/>
</dbReference>
<gene>
    <name evidence="6" type="primary">khpB</name>
    <name evidence="6" type="synonym">eloR</name>
    <name evidence="9" type="ORF">AU468_01395</name>
</gene>
<dbReference type="InterPro" id="IPR039247">
    <property type="entry name" value="KhpB"/>
</dbReference>
<dbReference type="InterPro" id="IPR036867">
    <property type="entry name" value="R3H_dom_sf"/>
</dbReference>
<dbReference type="InterPro" id="IPR032782">
    <property type="entry name" value="KhpB_N"/>
</dbReference>
<comment type="caution">
    <text evidence="9">The sequence shown here is derived from an EMBL/GenBank/DDBJ whole genome shotgun (WGS) entry which is preliminary data.</text>
</comment>
<comment type="subunit">
    <text evidence="6">Forms a complex with KhpA.</text>
</comment>
<evidence type="ECO:0000259" key="8">
    <source>
        <dbReference type="PROSITE" id="PS51061"/>
    </source>
</evidence>
<dbReference type="SUPFAM" id="SSF82708">
    <property type="entry name" value="R3H domain"/>
    <property type="match status" value="1"/>
</dbReference>
<dbReference type="GO" id="GO:0003677">
    <property type="term" value="F:DNA binding"/>
    <property type="evidence" value="ECO:0007669"/>
    <property type="project" value="UniProtKB-KW"/>
</dbReference>
<keyword evidence="5 6" id="KW-0961">Cell wall biogenesis/degradation</keyword>
<keyword evidence="3 6" id="KW-0133">Cell shape</keyword>
<dbReference type="CDD" id="cd02414">
    <property type="entry name" value="KH-II_Jag"/>
    <property type="match status" value="1"/>
</dbReference>
<dbReference type="InterPro" id="IPR015946">
    <property type="entry name" value="KH_dom-like_a/b"/>
</dbReference>
<comment type="function">
    <text evidence="6">A probable RNA chaperone. Forms a complex with KhpA which binds to cellular RNA and controls its expression. Plays a role in peptidoglycan (PG) homeostasis and cell length regulation.</text>
</comment>
<dbReference type="InterPro" id="IPR001374">
    <property type="entry name" value="R3H_dom"/>
</dbReference>
<sequence length="239" mass="26705">MVQEFEGRTEQDAIDAAVEALGLEAHEFEVEIVSTRSGGLFGRNKAVRIAVHYAGTEDSRETEKKSDAPRQRAAGSTRATGEALHPETDFEHAVVDFVTTVTEKMGFPSKVSISFREPQKLGIRLESEHTNILIGRKGKNLDALQLLANVLSGRFVDSEIKVILDTEGYRGRREEQLIQLAHKVGDQVKRTRGSKLLEPMNPFERRLIHTTLNDIADIGTESEGEGLYKQVRIFYRGSK</sequence>
<dbReference type="InterPro" id="IPR038008">
    <property type="entry name" value="Jag_KH"/>
</dbReference>
<evidence type="ECO:0000313" key="10">
    <source>
        <dbReference type="Proteomes" id="UP000237350"/>
    </source>
</evidence>
<keyword evidence="1 6" id="KW-0963">Cytoplasm</keyword>
<dbReference type="GO" id="GO:0005737">
    <property type="term" value="C:cytoplasm"/>
    <property type="evidence" value="ECO:0007669"/>
    <property type="project" value="UniProtKB-SubCell"/>
</dbReference>
<dbReference type="InterPro" id="IPR034079">
    <property type="entry name" value="R3H_KhpB"/>
</dbReference>